<proteinExistence type="predicted"/>
<dbReference type="Proteomes" id="UP000504618">
    <property type="component" value="Unplaced"/>
</dbReference>
<dbReference type="PANTHER" id="PTHR36159">
    <property type="entry name" value="PROTEIN CBG23766"/>
    <property type="match status" value="1"/>
</dbReference>
<gene>
    <name evidence="3" type="primary">LOC112464092</name>
</gene>
<accession>A0A6J1QXR5</accession>
<dbReference type="RefSeq" id="XP_024886653.1">
    <property type="nucleotide sequence ID" value="XM_025030885.1"/>
</dbReference>
<evidence type="ECO:0000313" key="2">
    <source>
        <dbReference type="Proteomes" id="UP000504618"/>
    </source>
</evidence>
<dbReference type="Pfam" id="PF21738">
    <property type="entry name" value="DJR-like_dom"/>
    <property type="match status" value="2"/>
</dbReference>
<evidence type="ECO:0000313" key="3">
    <source>
        <dbReference type="RefSeq" id="XP_024886653.1"/>
    </source>
</evidence>
<organism evidence="2 3">
    <name type="scientific">Temnothorax curvispinosus</name>
    <dbReference type="NCBI Taxonomy" id="300111"/>
    <lineage>
        <taxon>Eukaryota</taxon>
        <taxon>Metazoa</taxon>
        <taxon>Ecdysozoa</taxon>
        <taxon>Arthropoda</taxon>
        <taxon>Hexapoda</taxon>
        <taxon>Insecta</taxon>
        <taxon>Pterygota</taxon>
        <taxon>Neoptera</taxon>
        <taxon>Endopterygota</taxon>
        <taxon>Hymenoptera</taxon>
        <taxon>Apocrita</taxon>
        <taxon>Aculeata</taxon>
        <taxon>Formicoidea</taxon>
        <taxon>Formicidae</taxon>
        <taxon>Myrmicinae</taxon>
        <taxon>Temnothorax</taxon>
    </lineage>
</organism>
<feature type="domain" description="Double jelly roll-like" evidence="1">
    <location>
        <begin position="88"/>
        <end position="171"/>
    </location>
</feature>
<dbReference type="InterPro" id="IPR049512">
    <property type="entry name" value="DJR-like_dom"/>
</dbReference>
<dbReference type="GeneID" id="112464092"/>
<dbReference type="PANTHER" id="PTHR36159:SF1">
    <property type="entry name" value="RETROVIRUS-RELATED POL POLYPROTEIN FROM TRANSPOSON 412-LIKE PROTEIN"/>
    <property type="match status" value="1"/>
</dbReference>
<dbReference type="AlphaFoldDB" id="A0A6J1QXR5"/>
<protein>
    <submittedName>
        <fullName evidence="3">Uncharacterized protein LOC112464092</fullName>
    </submittedName>
</protein>
<dbReference type="OrthoDB" id="7680238at2759"/>
<evidence type="ECO:0000259" key="1">
    <source>
        <dbReference type="Pfam" id="PF21738"/>
    </source>
</evidence>
<reference evidence="3" key="1">
    <citation type="submission" date="2025-08" db="UniProtKB">
        <authorList>
            <consortium name="RefSeq"/>
        </authorList>
    </citation>
    <scope>IDENTIFICATION</scope>
    <source>
        <tissue evidence="3">Whole body</tissue>
    </source>
</reference>
<keyword evidence="2" id="KW-1185">Reference proteome</keyword>
<feature type="domain" description="Double jelly roll-like" evidence="1">
    <location>
        <begin position="172"/>
        <end position="364"/>
    </location>
</feature>
<name>A0A6J1QXR5_9HYME</name>
<sequence>MLVLNDSEHATDKNIFTTATIDDIIKSTFGSVKTETKTETRKKLNASNVKFLQSLGFAQDLYTLPCESFLYVEGTLTVTGAAGQADNVVLGNNCVAFMFDEIRYELDGVEIDHCRNVGITSTLKNYVTVSSNRSVILQNAGWEPHNNPNGYFNFCVPLNLLLGFCEDYKRVWRMPHVVLSEVNKLSMLRALGNGRYLSMGFRSWDLYEYPLLQNTTKHSWAIKTATQLEKPRYVVFALQTGRKNVMSADTSRFDDCKLTNVKLYLNSEVYPYDDLNLNFGKHRWTILYDMYARFCKGYYGYEYLEPSLTVSTFLRNGPFVIIDCSRQNKFVKNATVDVRLEFDCMENVPPNTSAYCLIIHDRVIEYNPLTNVVRKIV</sequence>